<dbReference type="AlphaFoldDB" id="A0A836CXD5"/>
<keyword evidence="1" id="KW-0472">Membrane</keyword>
<dbReference type="EMBL" id="JAEMGP010000014">
    <property type="protein sequence ID" value="KAG5201101.1"/>
    <property type="molecule type" value="Genomic_DNA"/>
</dbReference>
<evidence type="ECO:0008006" key="5">
    <source>
        <dbReference type="Google" id="ProtNLM"/>
    </source>
</evidence>
<dbReference type="Proteomes" id="UP000664991">
    <property type="component" value="Chromosome 14"/>
</dbReference>
<feature type="transmembrane region" description="Helical" evidence="1">
    <location>
        <begin position="151"/>
        <end position="171"/>
    </location>
</feature>
<gene>
    <name evidence="3" type="ORF">JEQ12_005635</name>
</gene>
<name>A0A836CXD5_SHEEP</name>
<feature type="signal peptide" evidence="2">
    <location>
        <begin position="1"/>
        <end position="24"/>
    </location>
</feature>
<evidence type="ECO:0000313" key="4">
    <source>
        <dbReference type="Proteomes" id="UP000664991"/>
    </source>
</evidence>
<accession>A0A836CXD5</accession>
<keyword evidence="2" id="KW-0732">Signal</keyword>
<sequence length="178" mass="19708">MAWLAPWSAILPSLVALVVSGASAWACLLCFTSYEERLQICQIFAGLDSPDLGKCEEAFADAFKGLLDTEINYEERGQLHDAFTQMTHSLQEMAAAQVTGPPPRAETELQVSFREVLRWVPQEAEMVEPWRPSLGELLARPEALTPGNQCLLVALVALASASVTVLVWMFFRWYCSGN</sequence>
<reference evidence="3 4" key="1">
    <citation type="submission" date="2020-12" db="EMBL/GenBank/DDBJ databases">
        <title>De novo assembly of Tibetan sheep genome.</title>
        <authorList>
            <person name="Li X."/>
        </authorList>
    </citation>
    <scope>NUCLEOTIDE SEQUENCE [LARGE SCALE GENOMIC DNA]</scope>
    <source>
        <tissue evidence="3">Heart</tissue>
    </source>
</reference>
<evidence type="ECO:0000256" key="2">
    <source>
        <dbReference type="SAM" id="SignalP"/>
    </source>
</evidence>
<keyword evidence="1" id="KW-1133">Transmembrane helix</keyword>
<dbReference type="GO" id="GO:0007342">
    <property type="term" value="P:fusion of sperm to egg plasma membrane involved in single fertilization"/>
    <property type="evidence" value="ECO:0007669"/>
    <property type="project" value="InterPro"/>
</dbReference>
<proteinExistence type="predicted"/>
<dbReference type="PANTHER" id="PTHR37366">
    <property type="entry name" value="SPERM ACROSOME MEMBRANE-ASSOCIATED PROTEIN 6"/>
    <property type="match status" value="1"/>
</dbReference>
<evidence type="ECO:0000313" key="3">
    <source>
        <dbReference type="EMBL" id="KAG5201101.1"/>
    </source>
</evidence>
<comment type="caution">
    <text evidence="3">The sequence shown here is derived from an EMBL/GenBank/DDBJ whole genome shotgun (WGS) entry which is preliminary data.</text>
</comment>
<keyword evidence="1" id="KW-0812">Transmembrane</keyword>
<dbReference type="InterPro" id="IPR034549">
    <property type="entry name" value="SPACA6"/>
</dbReference>
<dbReference type="PANTHER" id="PTHR37366:SF1">
    <property type="entry name" value="SPERM ACROSOME MEMBRANE-ASSOCIATED PROTEIN 6"/>
    <property type="match status" value="1"/>
</dbReference>
<protein>
    <recommendedName>
        <fullName evidence="5">Sperm acrosome membrane-associated protein 6</fullName>
    </recommendedName>
</protein>
<evidence type="ECO:0000256" key="1">
    <source>
        <dbReference type="SAM" id="Phobius"/>
    </source>
</evidence>
<organism evidence="3 4">
    <name type="scientific">Ovis aries</name>
    <name type="common">Sheep</name>
    <dbReference type="NCBI Taxonomy" id="9940"/>
    <lineage>
        <taxon>Eukaryota</taxon>
        <taxon>Metazoa</taxon>
        <taxon>Chordata</taxon>
        <taxon>Craniata</taxon>
        <taxon>Vertebrata</taxon>
        <taxon>Euteleostomi</taxon>
        <taxon>Mammalia</taxon>
        <taxon>Eutheria</taxon>
        <taxon>Laurasiatheria</taxon>
        <taxon>Artiodactyla</taxon>
        <taxon>Ruminantia</taxon>
        <taxon>Pecora</taxon>
        <taxon>Bovidae</taxon>
        <taxon>Caprinae</taxon>
        <taxon>Ovis</taxon>
    </lineage>
</organism>
<feature type="chain" id="PRO_5032382451" description="Sperm acrosome membrane-associated protein 6" evidence="2">
    <location>
        <begin position="25"/>
        <end position="178"/>
    </location>
</feature>